<dbReference type="Proteomes" id="UP001556196">
    <property type="component" value="Unassembled WGS sequence"/>
</dbReference>
<sequence>MFRRPADRIPNNTPPASLTPEQEAKRRDRRSDITVAALGVTLGLICALFPWYIFFNPEEFGVRAMRFGGAGEGEAPILLGAQPERVGAPVESQEPVPLDLDLLSTGTATKLDEETADALATDLVEQPYPPPAIAFRVVQIANGRALLEDDSGLFVVQPGSMLPDSSRIRTIEERNGKPVLVTDTGQVLKIAP</sequence>
<keyword evidence="4" id="KW-1185">Reference proteome</keyword>
<evidence type="ECO:0000256" key="1">
    <source>
        <dbReference type="SAM" id="MobiDB-lite"/>
    </source>
</evidence>
<proteinExistence type="predicted"/>
<keyword evidence="2" id="KW-1133">Transmembrane helix</keyword>
<evidence type="ECO:0000256" key="2">
    <source>
        <dbReference type="SAM" id="Phobius"/>
    </source>
</evidence>
<keyword evidence="2" id="KW-0472">Membrane</keyword>
<comment type="caution">
    <text evidence="3">The sequence shown here is derived from an EMBL/GenBank/DDBJ whole genome shotgun (WGS) entry which is preliminary data.</text>
</comment>
<evidence type="ECO:0000313" key="3">
    <source>
        <dbReference type="EMBL" id="MEW9804482.1"/>
    </source>
</evidence>
<keyword evidence="2" id="KW-0812">Transmembrane</keyword>
<accession>A0ABV3QTU1</accession>
<evidence type="ECO:0000313" key="4">
    <source>
        <dbReference type="Proteomes" id="UP001556196"/>
    </source>
</evidence>
<name>A0ABV3QTU1_9HYPH</name>
<protein>
    <recommendedName>
        <fullName evidence="5">Flagellar protein</fullName>
    </recommendedName>
</protein>
<feature type="region of interest" description="Disordered" evidence="1">
    <location>
        <begin position="1"/>
        <end position="29"/>
    </location>
</feature>
<feature type="transmembrane region" description="Helical" evidence="2">
    <location>
        <begin position="35"/>
        <end position="55"/>
    </location>
</feature>
<gene>
    <name evidence="3" type="ORF">ABUE31_00600</name>
</gene>
<evidence type="ECO:0008006" key="5">
    <source>
        <dbReference type="Google" id="ProtNLM"/>
    </source>
</evidence>
<organism evidence="3 4">
    <name type="scientific">Mesorhizobium marinum</name>
    <dbReference type="NCBI Taxonomy" id="3228790"/>
    <lineage>
        <taxon>Bacteria</taxon>
        <taxon>Pseudomonadati</taxon>
        <taxon>Pseudomonadota</taxon>
        <taxon>Alphaproteobacteria</taxon>
        <taxon>Hyphomicrobiales</taxon>
        <taxon>Phyllobacteriaceae</taxon>
        <taxon>Mesorhizobium</taxon>
    </lineage>
</organism>
<dbReference type="EMBL" id="JBFOCI010000001">
    <property type="protein sequence ID" value="MEW9804482.1"/>
    <property type="molecule type" value="Genomic_DNA"/>
</dbReference>
<reference evidence="3 4" key="1">
    <citation type="submission" date="2024-06" db="EMBL/GenBank/DDBJ databases">
        <authorList>
            <person name="Tuo L."/>
        </authorList>
    </citation>
    <scope>NUCLEOTIDE SEQUENCE [LARGE SCALE GENOMIC DNA]</scope>
    <source>
        <strain evidence="3 4">ZMM04-5</strain>
    </source>
</reference>
<feature type="compositionally biased region" description="Polar residues" evidence="1">
    <location>
        <begin position="10"/>
        <end position="20"/>
    </location>
</feature>
<dbReference type="RefSeq" id="WP_367721535.1">
    <property type="nucleotide sequence ID" value="NZ_JBFOCI010000001.1"/>
</dbReference>